<proteinExistence type="predicted"/>
<dbReference type="RefSeq" id="WP_045683389.1">
    <property type="nucleotide sequence ID" value="NZ_CP010803.1"/>
</dbReference>
<dbReference type="AlphaFoldDB" id="A0A0D5LUZ6"/>
<name>A0A0D5LUZ6_MAREN</name>
<dbReference type="OrthoDB" id="7365132at2"/>
<reference evidence="1 2" key="1">
    <citation type="journal article" date="2015" name="Genome Announc.">
        <title>Complete genome sequence of Martelella endophytica YC6887, which has antifungal activity associated with a halophyte.</title>
        <authorList>
            <person name="Khan A."/>
            <person name="Khan H."/>
            <person name="Chung E.J."/>
            <person name="Hossain M.T."/>
            <person name="Chung Y.R."/>
        </authorList>
    </citation>
    <scope>NUCLEOTIDE SEQUENCE [LARGE SCALE GENOMIC DNA]</scope>
    <source>
        <strain evidence="1">YC6887</strain>
    </source>
</reference>
<evidence type="ECO:0000313" key="2">
    <source>
        <dbReference type="Proteomes" id="UP000032611"/>
    </source>
</evidence>
<dbReference type="EMBL" id="CP010803">
    <property type="protein sequence ID" value="AJY47198.1"/>
    <property type="molecule type" value="Genomic_DNA"/>
</dbReference>
<dbReference type="STRING" id="1486262.TM49_18385"/>
<keyword evidence="2" id="KW-1185">Reference proteome</keyword>
<gene>
    <name evidence="1" type="ORF">TM49_18385</name>
</gene>
<organism evidence="1 2">
    <name type="scientific">Martelella endophytica</name>
    <dbReference type="NCBI Taxonomy" id="1486262"/>
    <lineage>
        <taxon>Bacteria</taxon>
        <taxon>Pseudomonadati</taxon>
        <taxon>Pseudomonadota</taxon>
        <taxon>Alphaproteobacteria</taxon>
        <taxon>Hyphomicrobiales</taxon>
        <taxon>Aurantimonadaceae</taxon>
        <taxon>Martelella</taxon>
    </lineage>
</organism>
<dbReference type="KEGG" id="mey:TM49_18385"/>
<accession>A0A0D5LUZ6</accession>
<sequence>MTAESSSLIERYAAAIPRLADDQLAAAVLALATAGEAADSRAAALKLGVGHALVLRAIATLATPPALIGIDRRDHRTQRIFFHVLPAARNSLAMADNSKQQKGKNAPTV</sequence>
<dbReference type="Proteomes" id="UP000032611">
    <property type="component" value="Chromosome"/>
</dbReference>
<dbReference type="PATRIC" id="fig|1486262.3.peg.3803"/>
<dbReference type="HOGENOM" id="CLU_2180670_0_0_5"/>
<protein>
    <submittedName>
        <fullName evidence="1">Uncharacterized protein</fullName>
    </submittedName>
</protein>
<evidence type="ECO:0000313" key="1">
    <source>
        <dbReference type="EMBL" id="AJY47198.1"/>
    </source>
</evidence>